<accession>C0BAV3</accession>
<comment type="similarity">
    <text evidence="2">Belongs to the GtrA family.</text>
</comment>
<feature type="transmembrane region" description="Helical" evidence="6">
    <location>
        <begin position="156"/>
        <end position="175"/>
    </location>
</feature>
<dbReference type="PANTHER" id="PTHR38459">
    <property type="entry name" value="PROPHAGE BACTOPRENOL-LINKED GLUCOSE TRANSLOCASE HOMOLOG"/>
    <property type="match status" value="1"/>
</dbReference>
<dbReference type="HOGENOM" id="CLU_083873_1_1_9"/>
<protein>
    <submittedName>
        <fullName evidence="8">GtrA-like protein</fullName>
    </submittedName>
</protein>
<dbReference type="InterPro" id="IPR051401">
    <property type="entry name" value="GtrA_CellWall_Glycosyl"/>
</dbReference>
<keyword evidence="5 6" id="KW-0472">Membrane</keyword>
<evidence type="ECO:0000259" key="7">
    <source>
        <dbReference type="Pfam" id="PF04138"/>
    </source>
</evidence>
<organism evidence="8 9">
    <name type="scientific">Coprococcus comes ATCC 27758</name>
    <dbReference type="NCBI Taxonomy" id="470146"/>
    <lineage>
        <taxon>Bacteria</taxon>
        <taxon>Bacillati</taxon>
        <taxon>Bacillota</taxon>
        <taxon>Clostridia</taxon>
        <taxon>Lachnospirales</taxon>
        <taxon>Lachnospiraceae</taxon>
        <taxon>Coprococcus</taxon>
    </lineage>
</organism>
<dbReference type="GO" id="GO:0005886">
    <property type="term" value="C:plasma membrane"/>
    <property type="evidence" value="ECO:0007669"/>
    <property type="project" value="TreeGrafter"/>
</dbReference>
<dbReference type="AlphaFoldDB" id="C0BAV3"/>
<keyword evidence="3 6" id="KW-0812">Transmembrane</keyword>
<name>C0BAV3_9FIRM</name>
<keyword evidence="4 6" id="KW-1133">Transmembrane helix</keyword>
<comment type="caution">
    <text evidence="8">The sequence shown here is derived from an EMBL/GenBank/DDBJ whole genome shotgun (WGS) entry which is preliminary data.</text>
</comment>
<evidence type="ECO:0000256" key="5">
    <source>
        <dbReference type="ARBA" id="ARBA00023136"/>
    </source>
</evidence>
<dbReference type="Proteomes" id="UP000003793">
    <property type="component" value="Unassembled WGS sequence"/>
</dbReference>
<dbReference type="InterPro" id="IPR007267">
    <property type="entry name" value="GtrA_DPMS_TM"/>
</dbReference>
<evidence type="ECO:0000256" key="1">
    <source>
        <dbReference type="ARBA" id="ARBA00004141"/>
    </source>
</evidence>
<evidence type="ECO:0000256" key="3">
    <source>
        <dbReference type="ARBA" id="ARBA00022692"/>
    </source>
</evidence>
<comment type="subcellular location">
    <subcellularLocation>
        <location evidence="1">Membrane</location>
        <topology evidence="1">Multi-pass membrane protein</topology>
    </subcellularLocation>
</comment>
<sequence>MLYKQKYSIIARFEEERLFYERITEMKKEKDIFDRIMEFPVLRIFNPFYKKNKEILLYLFFGGLTFLVSIISYAFLNIQIGWNALIANIGSWILAVSFAYVTNRVWVFDSNAETTADFIKEITSFIGGRVATLVIEELILFIFITNLGMNSMLVKIVAQVIVIVLNYVISKLIVFKK</sequence>
<proteinExistence type="inferred from homology"/>
<feature type="transmembrane region" description="Helical" evidence="6">
    <location>
        <begin position="55"/>
        <end position="76"/>
    </location>
</feature>
<feature type="domain" description="GtrA/DPMS transmembrane" evidence="7">
    <location>
        <begin position="58"/>
        <end position="175"/>
    </location>
</feature>
<dbReference type="EMBL" id="ABVR01000041">
    <property type="protein sequence ID" value="EEG89227.1"/>
    <property type="molecule type" value="Genomic_DNA"/>
</dbReference>
<gene>
    <name evidence="8" type="ORF">COPCOM_02206</name>
</gene>
<feature type="transmembrane region" description="Helical" evidence="6">
    <location>
        <begin position="122"/>
        <end position="144"/>
    </location>
</feature>
<evidence type="ECO:0000256" key="4">
    <source>
        <dbReference type="ARBA" id="ARBA00022989"/>
    </source>
</evidence>
<reference evidence="8 9" key="1">
    <citation type="submission" date="2009-02" db="EMBL/GenBank/DDBJ databases">
        <authorList>
            <person name="Fulton L."/>
            <person name="Clifton S."/>
            <person name="Fulton B."/>
            <person name="Xu J."/>
            <person name="Minx P."/>
            <person name="Pepin K.H."/>
            <person name="Johnson M."/>
            <person name="Bhonagiri V."/>
            <person name="Nash W.E."/>
            <person name="Mardis E.R."/>
            <person name="Wilson R.K."/>
        </authorList>
    </citation>
    <scope>NUCLEOTIDE SEQUENCE [LARGE SCALE GENOMIC DNA]</scope>
    <source>
        <strain evidence="8 9">ATCC 27758</strain>
    </source>
</reference>
<dbReference type="Pfam" id="PF04138">
    <property type="entry name" value="GtrA_DPMS_TM"/>
    <property type="match status" value="1"/>
</dbReference>
<evidence type="ECO:0000256" key="2">
    <source>
        <dbReference type="ARBA" id="ARBA00009399"/>
    </source>
</evidence>
<reference evidence="8 9" key="2">
    <citation type="submission" date="2009-03" db="EMBL/GenBank/DDBJ databases">
        <title>Draft genome sequence of Coprococcus comes (ATCC 27758).</title>
        <authorList>
            <person name="Sudarsanam P."/>
            <person name="Ley R."/>
            <person name="Guruge J."/>
            <person name="Turnbaugh P.J."/>
            <person name="Mahowald M."/>
            <person name="Liep D."/>
            <person name="Gordon J."/>
        </authorList>
    </citation>
    <scope>NUCLEOTIDE SEQUENCE [LARGE SCALE GENOMIC DNA]</scope>
    <source>
        <strain evidence="8 9">ATCC 27758</strain>
    </source>
</reference>
<evidence type="ECO:0000313" key="8">
    <source>
        <dbReference type="EMBL" id="EEG89227.1"/>
    </source>
</evidence>
<dbReference type="GO" id="GO:0000271">
    <property type="term" value="P:polysaccharide biosynthetic process"/>
    <property type="evidence" value="ECO:0007669"/>
    <property type="project" value="InterPro"/>
</dbReference>
<evidence type="ECO:0000313" key="9">
    <source>
        <dbReference type="Proteomes" id="UP000003793"/>
    </source>
</evidence>
<feature type="transmembrane region" description="Helical" evidence="6">
    <location>
        <begin position="82"/>
        <end position="101"/>
    </location>
</feature>
<evidence type="ECO:0000256" key="6">
    <source>
        <dbReference type="SAM" id="Phobius"/>
    </source>
</evidence>
<dbReference type="PANTHER" id="PTHR38459:SF5">
    <property type="entry name" value="CELL WALL TEICHOIC ACID GLYCOSYLATION PROTEIN GTCA"/>
    <property type="match status" value="1"/>
</dbReference>